<gene>
    <name evidence="7" type="ORF">ALO_08023</name>
</gene>
<organism evidence="7 8">
    <name type="scientific">Acetonema longum DSM 6540</name>
    <dbReference type="NCBI Taxonomy" id="1009370"/>
    <lineage>
        <taxon>Bacteria</taxon>
        <taxon>Bacillati</taxon>
        <taxon>Bacillota</taxon>
        <taxon>Negativicutes</taxon>
        <taxon>Acetonemataceae</taxon>
        <taxon>Acetonema</taxon>
    </lineage>
</organism>
<accession>F7NHQ7</accession>
<dbReference type="Proteomes" id="UP000003240">
    <property type="component" value="Unassembled WGS sequence"/>
</dbReference>
<evidence type="ECO:0000256" key="3">
    <source>
        <dbReference type="ARBA" id="ARBA00022801"/>
    </source>
</evidence>
<dbReference type="EMBL" id="AFGF01000056">
    <property type="protein sequence ID" value="EGO64432.1"/>
    <property type="molecule type" value="Genomic_DNA"/>
</dbReference>
<keyword evidence="8" id="KW-1185">Reference proteome</keyword>
<evidence type="ECO:0000313" key="7">
    <source>
        <dbReference type="EMBL" id="EGO64432.1"/>
    </source>
</evidence>
<dbReference type="Gene3D" id="3.30.70.1490">
    <property type="entry name" value="Cysteine protease Prp"/>
    <property type="match status" value="1"/>
</dbReference>
<evidence type="ECO:0000256" key="5">
    <source>
        <dbReference type="ARBA" id="ARBA00044503"/>
    </source>
</evidence>
<name>F7NHQ7_9FIRM</name>
<dbReference type="OrthoDB" id="48998at2"/>
<dbReference type="AlphaFoldDB" id="F7NHQ7"/>
<dbReference type="PANTHER" id="PTHR39178:SF1">
    <property type="entry name" value="RIBOSOMAL-PROCESSING CYSTEINE PROTEASE PRP"/>
    <property type="match status" value="1"/>
</dbReference>
<dbReference type="RefSeq" id="WP_004094521.1">
    <property type="nucleotide sequence ID" value="NZ_AFGF01000056.1"/>
</dbReference>
<evidence type="ECO:0000256" key="2">
    <source>
        <dbReference type="ARBA" id="ARBA00022670"/>
    </source>
</evidence>
<reference evidence="7 8" key="1">
    <citation type="journal article" date="2011" name="EMBO J.">
        <title>Structural diversity of bacterial flagellar motors.</title>
        <authorList>
            <person name="Chen S."/>
            <person name="Beeby M."/>
            <person name="Murphy G.E."/>
            <person name="Leadbetter J.R."/>
            <person name="Hendrixson D.R."/>
            <person name="Briegel A."/>
            <person name="Li Z."/>
            <person name="Shi J."/>
            <person name="Tocheva E.I."/>
            <person name="Muller A."/>
            <person name="Dobro M.J."/>
            <person name="Jensen G.J."/>
        </authorList>
    </citation>
    <scope>NUCLEOTIDE SEQUENCE [LARGE SCALE GENOMIC DNA]</scope>
    <source>
        <strain evidence="7 8">DSM 6540</strain>
    </source>
</reference>
<evidence type="ECO:0000256" key="4">
    <source>
        <dbReference type="ARBA" id="ARBA00022807"/>
    </source>
</evidence>
<dbReference type="STRING" id="1009370.ALO_08023"/>
<dbReference type="InterPro" id="IPR007422">
    <property type="entry name" value="Peptidase_Prp"/>
</dbReference>
<protein>
    <recommendedName>
        <fullName evidence="6">Ribosomal processing cysteine protease Prp</fullName>
    </recommendedName>
</protein>
<dbReference type="GO" id="GO:0042254">
    <property type="term" value="P:ribosome biogenesis"/>
    <property type="evidence" value="ECO:0007669"/>
    <property type="project" value="UniProtKB-KW"/>
</dbReference>
<evidence type="ECO:0000256" key="6">
    <source>
        <dbReference type="ARBA" id="ARBA00044538"/>
    </source>
</evidence>
<comment type="similarity">
    <text evidence="5">Belongs to the Prp family.</text>
</comment>
<keyword evidence="3" id="KW-0378">Hydrolase</keyword>
<dbReference type="eggNOG" id="COG2868">
    <property type="taxonomic scope" value="Bacteria"/>
</dbReference>
<dbReference type="InterPro" id="IPR036764">
    <property type="entry name" value="Peptidase_Prp_sf"/>
</dbReference>
<dbReference type="SUPFAM" id="SSF118010">
    <property type="entry name" value="TM1457-like"/>
    <property type="match status" value="1"/>
</dbReference>
<dbReference type="GO" id="GO:0008234">
    <property type="term" value="F:cysteine-type peptidase activity"/>
    <property type="evidence" value="ECO:0007669"/>
    <property type="project" value="UniProtKB-KW"/>
</dbReference>
<evidence type="ECO:0000256" key="1">
    <source>
        <dbReference type="ARBA" id="ARBA00022517"/>
    </source>
</evidence>
<dbReference type="PANTHER" id="PTHR39178">
    <property type="entry name" value="HYPOTHETICAL RIBOSOME-ASSOCIATED PROTEIN"/>
    <property type="match status" value="1"/>
</dbReference>
<evidence type="ECO:0000313" key="8">
    <source>
        <dbReference type="Proteomes" id="UP000003240"/>
    </source>
</evidence>
<keyword evidence="1" id="KW-0690">Ribosome biogenesis</keyword>
<dbReference type="GO" id="GO:0006508">
    <property type="term" value="P:proteolysis"/>
    <property type="evidence" value="ECO:0007669"/>
    <property type="project" value="UniProtKB-KW"/>
</dbReference>
<keyword evidence="2" id="KW-0645">Protease</keyword>
<sequence length="114" mass="12403">MIKITITRDQSGNIVTFYVKGHAGIAPRGQDIVCAGVSALAQAALLGIKVHLNRDFQWRVAHGDIEMRLAGKPDALTNAVLETMVLGLLEIVRNYPKNIRMIEAKLDLGGEPNV</sequence>
<comment type="caution">
    <text evidence="7">The sequence shown here is derived from an EMBL/GenBank/DDBJ whole genome shotgun (WGS) entry which is preliminary data.</text>
</comment>
<keyword evidence="4" id="KW-0788">Thiol protease</keyword>
<proteinExistence type="inferred from homology"/>
<dbReference type="CDD" id="cd16332">
    <property type="entry name" value="Prp-like"/>
    <property type="match status" value="1"/>
</dbReference>
<dbReference type="Pfam" id="PF04327">
    <property type="entry name" value="Peptidase_Prp"/>
    <property type="match status" value="1"/>
</dbReference>